<dbReference type="InterPro" id="IPR011009">
    <property type="entry name" value="Kinase-like_dom_sf"/>
</dbReference>
<dbReference type="InterPro" id="IPR036770">
    <property type="entry name" value="Ankyrin_rpt-contain_sf"/>
</dbReference>
<keyword evidence="10" id="KW-1185">Reference proteome</keyword>
<protein>
    <submittedName>
        <fullName evidence="9">Serine/Threonine kinase domain protein</fullName>
    </submittedName>
</protein>
<organism evidence="9 10">
    <name type="scientific">Tetrahymena thermophila (strain SB210)</name>
    <dbReference type="NCBI Taxonomy" id="312017"/>
    <lineage>
        <taxon>Eukaryota</taxon>
        <taxon>Sar</taxon>
        <taxon>Alveolata</taxon>
        <taxon>Ciliophora</taxon>
        <taxon>Intramacronucleata</taxon>
        <taxon>Oligohymenophorea</taxon>
        <taxon>Hymenostomatida</taxon>
        <taxon>Tetrahymenina</taxon>
        <taxon>Tetrahymenidae</taxon>
        <taxon>Tetrahymena</taxon>
    </lineage>
</organism>
<dbReference type="PANTHER" id="PTHR24353:SF37">
    <property type="entry name" value="CAMP-DEPENDENT PROTEIN KINASE CATALYTIC SUBUNIT PRKX"/>
    <property type="match status" value="1"/>
</dbReference>
<dbReference type="Gene3D" id="1.25.40.20">
    <property type="entry name" value="Ankyrin repeat-containing domain"/>
    <property type="match status" value="1"/>
</dbReference>
<dbReference type="PROSITE" id="PS50088">
    <property type="entry name" value="ANK_REPEAT"/>
    <property type="match status" value="1"/>
</dbReference>
<dbReference type="InterPro" id="IPR000719">
    <property type="entry name" value="Prot_kinase_dom"/>
</dbReference>
<dbReference type="GeneID" id="7829235"/>
<dbReference type="KEGG" id="tet:TTHERM_00134780"/>
<dbReference type="InParanoid" id="I7M266"/>
<evidence type="ECO:0000256" key="6">
    <source>
        <dbReference type="PROSITE-ProRule" id="PRU00023"/>
    </source>
</evidence>
<dbReference type="PROSITE" id="PS50011">
    <property type="entry name" value="PROTEIN_KINASE_DOM"/>
    <property type="match status" value="1"/>
</dbReference>
<dbReference type="EMBL" id="GG662639">
    <property type="protein sequence ID" value="EAR99413.2"/>
    <property type="molecule type" value="Genomic_DNA"/>
</dbReference>
<keyword evidence="1" id="KW-0723">Serine/threonine-protein kinase</keyword>
<evidence type="ECO:0000256" key="2">
    <source>
        <dbReference type="ARBA" id="ARBA00022679"/>
    </source>
</evidence>
<evidence type="ECO:0000313" key="9">
    <source>
        <dbReference type="EMBL" id="EAR99413.2"/>
    </source>
</evidence>
<name>I7M266_TETTS</name>
<dbReference type="InterPro" id="IPR002110">
    <property type="entry name" value="Ankyrin_rpt"/>
</dbReference>
<dbReference type="Proteomes" id="UP000009168">
    <property type="component" value="Unassembled WGS sequence"/>
</dbReference>
<dbReference type="eggNOG" id="KOG0598">
    <property type="taxonomic scope" value="Eukaryota"/>
</dbReference>
<dbReference type="Gene3D" id="1.10.510.10">
    <property type="entry name" value="Transferase(Phosphotransferase) domain 1"/>
    <property type="match status" value="1"/>
</dbReference>
<dbReference type="SMART" id="SM00220">
    <property type="entry name" value="S_TKc"/>
    <property type="match status" value="1"/>
</dbReference>
<dbReference type="STRING" id="312017.I7M266"/>
<proteinExistence type="predicted"/>
<evidence type="ECO:0000256" key="7">
    <source>
        <dbReference type="SAM" id="Coils"/>
    </source>
</evidence>
<dbReference type="PANTHER" id="PTHR24353">
    <property type="entry name" value="CYCLIC NUCLEOTIDE-DEPENDENT PROTEIN KINASE"/>
    <property type="match status" value="1"/>
</dbReference>
<dbReference type="GO" id="GO:0005952">
    <property type="term" value="C:cAMP-dependent protein kinase complex"/>
    <property type="evidence" value="ECO:0007669"/>
    <property type="project" value="TreeGrafter"/>
</dbReference>
<dbReference type="SUPFAM" id="SSF48403">
    <property type="entry name" value="Ankyrin repeat"/>
    <property type="match status" value="1"/>
</dbReference>
<evidence type="ECO:0000256" key="5">
    <source>
        <dbReference type="ARBA" id="ARBA00022840"/>
    </source>
</evidence>
<keyword evidence="2" id="KW-0808">Transferase</keyword>
<reference evidence="10" key="1">
    <citation type="journal article" date="2006" name="PLoS Biol.">
        <title>Macronuclear genome sequence of the ciliate Tetrahymena thermophila, a model eukaryote.</title>
        <authorList>
            <person name="Eisen J.A."/>
            <person name="Coyne R.S."/>
            <person name="Wu M."/>
            <person name="Wu D."/>
            <person name="Thiagarajan M."/>
            <person name="Wortman J.R."/>
            <person name="Badger J.H."/>
            <person name="Ren Q."/>
            <person name="Amedeo P."/>
            <person name="Jones K.M."/>
            <person name="Tallon L.J."/>
            <person name="Delcher A.L."/>
            <person name="Salzberg S.L."/>
            <person name="Silva J.C."/>
            <person name="Haas B.J."/>
            <person name="Majoros W.H."/>
            <person name="Farzad M."/>
            <person name="Carlton J.M."/>
            <person name="Smith R.K. Jr."/>
            <person name="Garg J."/>
            <person name="Pearlman R.E."/>
            <person name="Karrer K.M."/>
            <person name="Sun L."/>
            <person name="Manning G."/>
            <person name="Elde N.C."/>
            <person name="Turkewitz A.P."/>
            <person name="Asai D.J."/>
            <person name="Wilkes D.E."/>
            <person name="Wang Y."/>
            <person name="Cai H."/>
            <person name="Collins K."/>
            <person name="Stewart B.A."/>
            <person name="Lee S.R."/>
            <person name="Wilamowska K."/>
            <person name="Weinberg Z."/>
            <person name="Ruzzo W.L."/>
            <person name="Wloga D."/>
            <person name="Gaertig J."/>
            <person name="Frankel J."/>
            <person name="Tsao C.-C."/>
            <person name="Gorovsky M.A."/>
            <person name="Keeling P.J."/>
            <person name="Waller R.F."/>
            <person name="Patron N.J."/>
            <person name="Cherry J.M."/>
            <person name="Stover N.A."/>
            <person name="Krieger C.J."/>
            <person name="del Toro C."/>
            <person name="Ryder H.F."/>
            <person name="Williamson S.C."/>
            <person name="Barbeau R.A."/>
            <person name="Hamilton E.P."/>
            <person name="Orias E."/>
        </authorList>
    </citation>
    <scope>NUCLEOTIDE SEQUENCE [LARGE SCALE GENOMIC DNA]</scope>
    <source>
        <strain evidence="10">SB210</strain>
    </source>
</reference>
<feature type="domain" description="Protein kinase" evidence="8">
    <location>
        <begin position="426"/>
        <end position="775"/>
    </location>
</feature>
<keyword evidence="7" id="KW-0175">Coiled coil</keyword>
<dbReference type="RefSeq" id="XP_001019658.2">
    <property type="nucleotide sequence ID" value="XM_001019658.2"/>
</dbReference>
<dbReference type="GO" id="GO:0005524">
    <property type="term" value="F:ATP binding"/>
    <property type="evidence" value="ECO:0007669"/>
    <property type="project" value="UniProtKB-KW"/>
</dbReference>
<sequence>MNVIKSESDFESVYNPDDTMQSEEMSFFNNFKYEGDDYQNNSCDEILNQVILSSQKQKNTIQVFNSIRNSDKECSRTIEDSTQLDNILNEISDNDSDEAKKYDRNSILNETFNEDTQLDSKKYNVIFLEAIKQNKKEKIHKMMNPNFHKGLLDVTFKNEEGMNCMLMCCMVDNIDLLKKLVNDYNSNPSVINSLNKRVGLHYACMHNNPEILTFLLSKNTSLKNFQDLNECTPLYYAALNNSEKCVEILLNYDANIHLPNNQKLTPYEVTTNYHIQKLLEKKMVQQNQMAQNTSSYNRTQIQCSNRLAKNSRKDRVNQLMQKCKDNYYYLKDLNRHIQSEQHQNQTQIQQPQTFKKPVLIDGAFYGQEQLQRFQITRKKFSRFIQSVKKSIETQKEYNEKCKAYQERMQKLNDPIKLRRKVTIDDFTFYRQIGEGSFGEVYLVKINENAVKQTSSKSSSSGSSESSVIEKIKNDLNNRAKQMENKENSNQQILSIADGRQTDIMIRDENKEEAEDNKIDQNAAHIKRLQFLLNKNNDELDDPSQKFYALKIIRKEALKKKKLAQYIEFEKSVMQEIKHPFVAKLHLTFQNDTHLFLLMDFYQGGDLGRILEKDIEVDEFQVKVWAAQIVLALEELHKNDIIYRDLKPENVVLDAKGNLHLIDFGLAKKGVNAITSSFCGTPIYLPPEIVGRSGHNKMVDWYSLGVIIYELLIGRPPYFSSDCKQLFNDIQTQPLRLPKSLPEESKSILIQLLKKNYKTRLGYEKDAEEVKQHPWFAEIDWERVKQKRYQCMQPKLLNIPTNPMEFKLKQSEKNCHIELQHKWSYYNIDETPTPKQQAQDIQVL</sequence>
<dbReference type="InterPro" id="IPR008271">
    <property type="entry name" value="Ser/Thr_kinase_AS"/>
</dbReference>
<keyword evidence="4 9" id="KW-0418">Kinase</keyword>
<accession>I7M266</accession>
<dbReference type="Pfam" id="PF00069">
    <property type="entry name" value="Pkinase"/>
    <property type="match status" value="1"/>
</dbReference>
<evidence type="ECO:0000256" key="3">
    <source>
        <dbReference type="ARBA" id="ARBA00022741"/>
    </source>
</evidence>
<evidence type="ECO:0000256" key="4">
    <source>
        <dbReference type="ARBA" id="ARBA00022777"/>
    </source>
</evidence>
<dbReference type="PROSITE" id="PS00108">
    <property type="entry name" value="PROTEIN_KINASE_ST"/>
    <property type="match status" value="1"/>
</dbReference>
<feature type="repeat" description="ANK" evidence="6">
    <location>
        <begin position="229"/>
        <end position="261"/>
    </location>
</feature>
<dbReference type="InterPro" id="IPR045270">
    <property type="entry name" value="STKc_AGC"/>
</dbReference>
<evidence type="ECO:0000256" key="1">
    <source>
        <dbReference type="ARBA" id="ARBA00022527"/>
    </source>
</evidence>
<dbReference type="SMART" id="SM00248">
    <property type="entry name" value="ANK"/>
    <property type="match status" value="3"/>
</dbReference>
<feature type="coiled-coil region" evidence="7">
    <location>
        <begin position="465"/>
        <end position="492"/>
    </location>
</feature>
<dbReference type="Pfam" id="PF12796">
    <property type="entry name" value="Ank_2"/>
    <property type="match status" value="1"/>
</dbReference>
<dbReference type="OrthoDB" id="10489654at2759"/>
<dbReference type="GO" id="GO:0004691">
    <property type="term" value="F:cAMP-dependent protein kinase activity"/>
    <property type="evidence" value="ECO:0007669"/>
    <property type="project" value="TreeGrafter"/>
</dbReference>
<dbReference type="FunFam" id="1.10.510.10:FF:000210">
    <property type="entry name" value="Non-specific serine/threonine protein kinase"/>
    <property type="match status" value="1"/>
</dbReference>
<keyword evidence="3" id="KW-0547">Nucleotide-binding</keyword>
<evidence type="ECO:0000313" key="10">
    <source>
        <dbReference type="Proteomes" id="UP000009168"/>
    </source>
</evidence>
<dbReference type="Gene3D" id="3.30.200.20">
    <property type="entry name" value="Phosphorylase Kinase, domain 1"/>
    <property type="match status" value="2"/>
</dbReference>
<dbReference type="SUPFAM" id="SSF56112">
    <property type="entry name" value="Protein kinase-like (PK-like)"/>
    <property type="match status" value="1"/>
</dbReference>
<gene>
    <name evidence="9" type="ORF">TTHERM_00134780</name>
</gene>
<evidence type="ECO:0000259" key="8">
    <source>
        <dbReference type="PROSITE" id="PS50011"/>
    </source>
</evidence>
<dbReference type="CDD" id="cd05123">
    <property type="entry name" value="STKc_AGC"/>
    <property type="match status" value="1"/>
</dbReference>
<dbReference type="AlphaFoldDB" id="I7M266"/>
<keyword evidence="5" id="KW-0067">ATP-binding</keyword>
<dbReference type="PROSITE" id="PS50297">
    <property type="entry name" value="ANK_REP_REGION"/>
    <property type="match status" value="1"/>
</dbReference>
<keyword evidence="6" id="KW-0040">ANK repeat</keyword>